<comment type="caution">
    <text evidence="3">The sequence shown here is derived from an EMBL/GenBank/DDBJ whole genome shotgun (WGS) entry which is preliminary data.</text>
</comment>
<feature type="region of interest" description="Disordered" evidence="1">
    <location>
        <begin position="282"/>
        <end position="322"/>
    </location>
</feature>
<dbReference type="InterPro" id="IPR011009">
    <property type="entry name" value="Kinase-like_dom_sf"/>
</dbReference>
<keyword evidence="4" id="KW-1185">Reference proteome</keyword>
<organism evidence="3 4">
    <name type="scientific">Azohydromonas lata</name>
    <dbReference type="NCBI Taxonomy" id="45677"/>
    <lineage>
        <taxon>Bacteria</taxon>
        <taxon>Pseudomonadati</taxon>
        <taxon>Pseudomonadota</taxon>
        <taxon>Betaproteobacteria</taxon>
        <taxon>Burkholderiales</taxon>
        <taxon>Sphaerotilaceae</taxon>
        <taxon>Azohydromonas</taxon>
    </lineage>
</organism>
<proteinExistence type="predicted"/>
<sequence length="322" mass="33569">MKLHDPTTPPPGGAARAVGSPLAGCSIEAVLHAGPVFTLYRAVQASGRERVVIKEYCPQSLCERGPHGAPLLRDPDDAGAFAAFETGRAAFVDELHMLQPLRLPGLVQVRGILETEGSLCAVLPLLPGVTLAEVPLPPSDAALHALLLSLLEPLAQLHAAGLVHGALHARQLLWASGHMPVLLGFSMAAQALGLPPPQDVGRPPELDPRSAHLPRGAWTDVYALAALVMGCLAGRPWTQLDPADAADGVAARLEQALGPAAEPLQRRVLVKALCAALAAAPDERPPHAGALRELLGGSAPLWQAGREHEDERRTAPRGATGA</sequence>
<accession>A0ABU5IML9</accession>
<protein>
    <recommendedName>
        <fullName evidence="2">Protein kinase domain-containing protein</fullName>
    </recommendedName>
</protein>
<name>A0ABU5IML9_9BURK</name>
<evidence type="ECO:0000313" key="3">
    <source>
        <dbReference type="EMBL" id="MDZ5460151.1"/>
    </source>
</evidence>
<feature type="compositionally biased region" description="Basic and acidic residues" evidence="1">
    <location>
        <begin position="305"/>
        <end position="314"/>
    </location>
</feature>
<dbReference type="SUPFAM" id="SSF56112">
    <property type="entry name" value="Protein kinase-like (PK-like)"/>
    <property type="match status" value="1"/>
</dbReference>
<dbReference type="Proteomes" id="UP001293718">
    <property type="component" value="Unassembled WGS sequence"/>
</dbReference>
<evidence type="ECO:0000313" key="4">
    <source>
        <dbReference type="Proteomes" id="UP001293718"/>
    </source>
</evidence>
<gene>
    <name evidence="3" type="ORF">SM757_26585</name>
</gene>
<feature type="non-terminal residue" evidence="3">
    <location>
        <position position="322"/>
    </location>
</feature>
<evidence type="ECO:0000259" key="2">
    <source>
        <dbReference type="PROSITE" id="PS50011"/>
    </source>
</evidence>
<dbReference type="RefSeq" id="WP_322467703.1">
    <property type="nucleotide sequence ID" value="NZ_JAXOJX010000059.1"/>
</dbReference>
<dbReference type="PROSITE" id="PS50011">
    <property type="entry name" value="PROTEIN_KINASE_DOM"/>
    <property type="match status" value="1"/>
</dbReference>
<feature type="domain" description="Protein kinase" evidence="2">
    <location>
        <begin position="25"/>
        <end position="302"/>
    </location>
</feature>
<reference evidence="3 4" key="1">
    <citation type="submission" date="2023-11" db="EMBL/GenBank/DDBJ databases">
        <title>Draft genome of Azohydromonas lata strain H1 (DSM1123), a polyhydroxyalkanoate producer.</title>
        <authorList>
            <person name="Traversa D."/>
            <person name="D'Addabbo P."/>
            <person name="Pazzani C."/>
            <person name="Manzari C."/>
            <person name="Chiara M."/>
            <person name="Scrascia M."/>
        </authorList>
    </citation>
    <scope>NUCLEOTIDE SEQUENCE [LARGE SCALE GENOMIC DNA]</scope>
    <source>
        <strain evidence="3 4">H1</strain>
    </source>
</reference>
<dbReference type="Gene3D" id="1.10.510.10">
    <property type="entry name" value="Transferase(Phosphotransferase) domain 1"/>
    <property type="match status" value="1"/>
</dbReference>
<dbReference type="InterPro" id="IPR000719">
    <property type="entry name" value="Prot_kinase_dom"/>
</dbReference>
<evidence type="ECO:0000256" key="1">
    <source>
        <dbReference type="SAM" id="MobiDB-lite"/>
    </source>
</evidence>
<dbReference type="SMART" id="SM00220">
    <property type="entry name" value="S_TKc"/>
    <property type="match status" value="1"/>
</dbReference>
<dbReference type="EMBL" id="JAXOJX010000059">
    <property type="protein sequence ID" value="MDZ5460151.1"/>
    <property type="molecule type" value="Genomic_DNA"/>
</dbReference>